<evidence type="ECO:0000313" key="3">
    <source>
        <dbReference type="Proteomes" id="UP001501456"/>
    </source>
</evidence>
<dbReference type="Proteomes" id="UP001501456">
    <property type="component" value="Unassembled WGS sequence"/>
</dbReference>
<dbReference type="RefSeq" id="WP_344726671.1">
    <property type="nucleotide sequence ID" value="NZ_BAABBI010000001.1"/>
</dbReference>
<feature type="transmembrane region" description="Helical" evidence="1">
    <location>
        <begin position="59"/>
        <end position="79"/>
    </location>
</feature>
<feature type="transmembrane region" description="Helical" evidence="1">
    <location>
        <begin position="12"/>
        <end position="34"/>
    </location>
</feature>
<name>A0ABP7GUD8_9FLAO</name>
<feature type="transmembrane region" description="Helical" evidence="1">
    <location>
        <begin position="131"/>
        <end position="151"/>
    </location>
</feature>
<keyword evidence="1" id="KW-1133">Transmembrane helix</keyword>
<comment type="caution">
    <text evidence="2">The sequence shown here is derived from an EMBL/GenBank/DDBJ whole genome shotgun (WGS) entry which is preliminary data.</text>
</comment>
<reference evidence="3" key="1">
    <citation type="journal article" date="2019" name="Int. J. Syst. Evol. Microbiol.">
        <title>The Global Catalogue of Microorganisms (GCM) 10K type strain sequencing project: providing services to taxonomists for standard genome sequencing and annotation.</title>
        <authorList>
            <consortium name="The Broad Institute Genomics Platform"/>
            <consortium name="The Broad Institute Genome Sequencing Center for Infectious Disease"/>
            <person name="Wu L."/>
            <person name="Ma J."/>
        </authorList>
    </citation>
    <scope>NUCLEOTIDE SEQUENCE [LARGE SCALE GENOMIC DNA]</scope>
    <source>
        <strain evidence="3">JCM 17525</strain>
    </source>
</reference>
<keyword evidence="1" id="KW-0472">Membrane</keyword>
<proteinExistence type="predicted"/>
<evidence type="ECO:0000313" key="2">
    <source>
        <dbReference type="EMBL" id="GAA3775624.1"/>
    </source>
</evidence>
<evidence type="ECO:0008006" key="4">
    <source>
        <dbReference type="Google" id="ProtNLM"/>
    </source>
</evidence>
<accession>A0ABP7GUD8</accession>
<gene>
    <name evidence="2" type="ORF">GCM10022271_04720</name>
</gene>
<dbReference type="InterPro" id="IPR021354">
    <property type="entry name" value="DUF2975"/>
</dbReference>
<sequence length="168" mass="19282">MKLIRQLKMCIDIYYYLMLLTFIVGVVIVIASFFTTNTYDMEILDESIDVGVLNVFEKFFILVSIITVFGVYFSTIRLIKKTVDMLSKGAYFTTHVIKNLKKIGKLFIICAFGFLAVKFVVNMILFSEFLIGISSTFMVFLIIGLFMMFLSEAFSNAKKIKEENDLTV</sequence>
<feature type="transmembrane region" description="Helical" evidence="1">
    <location>
        <begin position="106"/>
        <end position="125"/>
    </location>
</feature>
<evidence type="ECO:0000256" key="1">
    <source>
        <dbReference type="SAM" id="Phobius"/>
    </source>
</evidence>
<keyword evidence="1" id="KW-0812">Transmembrane</keyword>
<protein>
    <recommendedName>
        <fullName evidence="4">DUF2975 domain-containing protein</fullName>
    </recommendedName>
</protein>
<dbReference type="Pfam" id="PF11188">
    <property type="entry name" value="DUF2975"/>
    <property type="match status" value="1"/>
</dbReference>
<organism evidence="2 3">
    <name type="scientific">Corallibacter vietnamensis</name>
    <dbReference type="NCBI Taxonomy" id="904130"/>
    <lineage>
        <taxon>Bacteria</taxon>
        <taxon>Pseudomonadati</taxon>
        <taxon>Bacteroidota</taxon>
        <taxon>Flavobacteriia</taxon>
        <taxon>Flavobacteriales</taxon>
        <taxon>Flavobacteriaceae</taxon>
        <taxon>Corallibacter</taxon>
    </lineage>
</organism>
<keyword evidence="3" id="KW-1185">Reference proteome</keyword>
<dbReference type="EMBL" id="BAABBI010000001">
    <property type="protein sequence ID" value="GAA3775624.1"/>
    <property type="molecule type" value="Genomic_DNA"/>
</dbReference>